<dbReference type="Pfam" id="PF03323">
    <property type="entry name" value="GerA"/>
    <property type="match status" value="1"/>
</dbReference>
<comment type="similarity">
    <text evidence="1">Belongs to the GerABKA family.</text>
</comment>
<protein>
    <submittedName>
        <fullName evidence="4">Spore germination protein KA/spore germination protein</fullName>
    </submittedName>
</protein>
<dbReference type="InterPro" id="IPR050768">
    <property type="entry name" value="UPF0353/GerABKA_families"/>
</dbReference>
<keyword evidence="5" id="KW-1185">Reference proteome</keyword>
<dbReference type="GO" id="GO:0009847">
    <property type="term" value="P:spore germination"/>
    <property type="evidence" value="ECO:0007669"/>
    <property type="project" value="InterPro"/>
</dbReference>
<feature type="transmembrane region" description="Helical" evidence="3">
    <location>
        <begin position="412"/>
        <end position="430"/>
    </location>
</feature>
<proteinExistence type="inferred from homology"/>
<evidence type="ECO:0000313" key="5">
    <source>
        <dbReference type="Proteomes" id="UP000198534"/>
    </source>
</evidence>
<dbReference type="GO" id="GO:0016020">
    <property type="term" value="C:membrane"/>
    <property type="evidence" value="ECO:0007669"/>
    <property type="project" value="InterPro"/>
</dbReference>
<dbReference type="PANTHER" id="PTHR22550:SF5">
    <property type="entry name" value="LEUCINE ZIPPER PROTEIN 4"/>
    <property type="match status" value="1"/>
</dbReference>
<dbReference type="EMBL" id="FNNQ01000001">
    <property type="protein sequence ID" value="SDW02162.1"/>
    <property type="molecule type" value="Genomic_DNA"/>
</dbReference>
<dbReference type="Proteomes" id="UP000198534">
    <property type="component" value="Unassembled WGS sequence"/>
</dbReference>
<evidence type="ECO:0000313" key="4">
    <source>
        <dbReference type="EMBL" id="SDW02162.1"/>
    </source>
</evidence>
<evidence type="ECO:0000256" key="2">
    <source>
        <dbReference type="ARBA" id="ARBA00023136"/>
    </source>
</evidence>
<reference evidence="4 5" key="1">
    <citation type="submission" date="2016-10" db="EMBL/GenBank/DDBJ databases">
        <authorList>
            <person name="de Groot N.N."/>
        </authorList>
    </citation>
    <scope>NUCLEOTIDE SEQUENCE [LARGE SCALE GENOMIC DNA]</scope>
    <source>
        <strain evidence="4 5">DSM 45610</strain>
    </source>
</reference>
<dbReference type="OrthoDB" id="9772630at2"/>
<dbReference type="RefSeq" id="WP_091734617.1">
    <property type="nucleotide sequence ID" value="NZ_FNNQ01000001.1"/>
</dbReference>
<feature type="transmembrane region" description="Helical" evidence="3">
    <location>
        <begin position="442"/>
        <end position="471"/>
    </location>
</feature>
<sequence length="530" mass="59250">MIKRIRRLRKRRKNDVLQQNAKKKQKDRVDGVSISSDVEANLDYFETLLDKKNSNDLIVRRFTIQYTTECKAGLIYFDGMSLTAGIDENVFEPLMLMGKTLDTKKDLLEAVDQSLIQFGDVKRITKMEDLVNNTLGGNVALFVDGYAEGFIIGLKGPHRRSVSDPRSETVIRGSREGFVESMRVNTALVRQRLQDPDLRMKGMTVGKRTKTPISVAYLDGLAENELVEEVVKRIEAINIDGILESGYIEEMIQDNVWSIFPTIQNTERPDTVVAHLLEGKVAVIVEGTPNVLIAPAIFSQFYNSPDDYYERYLIGTFIRLIRLLSLLISLSLPALYISFISFHPEMIPPQLTIAASAGRETVPFPSIIEALIMELSVEILREASIRLPGLLGPTIGIVGALVVGQAAVTAGLVSPLMVIIVGLTTISSYATPSYNAAISLRLLRFPIIMSAGIFGLFGVILLSFIILIHLLKLRSFNVPYMAPFSPLRLSDLKDSFIRVPWQYMNQRPVIFRAENDKREEEVKSGGQKQP</sequence>
<feature type="transmembrane region" description="Helical" evidence="3">
    <location>
        <begin position="387"/>
        <end position="406"/>
    </location>
</feature>
<name>A0A1H2Q4R7_9BACL</name>
<dbReference type="PIRSF" id="PIRSF005690">
    <property type="entry name" value="GerBA"/>
    <property type="match status" value="1"/>
</dbReference>
<dbReference type="STRING" id="1048340.SAMN05444487_101105"/>
<evidence type="ECO:0000256" key="1">
    <source>
        <dbReference type="ARBA" id="ARBA00005278"/>
    </source>
</evidence>
<dbReference type="PANTHER" id="PTHR22550">
    <property type="entry name" value="SPORE GERMINATION PROTEIN"/>
    <property type="match status" value="1"/>
</dbReference>
<dbReference type="InterPro" id="IPR004995">
    <property type="entry name" value="Spore_Ger"/>
</dbReference>
<keyword evidence="3" id="KW-1133">Transmembrane helix</keyword>
<keyword evidence="3" id="KW-0812">Transmembrane</keyword>
<evidence type="ECO:0000256" key="3">
    <source>
        <dbReference type="SAM" id="Phobius"/>
    </source>
</evidence>
<gene>
    <name evidence="4" type="ORF">SAMN05444487_101105</name>
</gene>
<dbReference type="AlphaFoldDB" id="A0A1H2Q4R7"/>
<keyword evidence="2 3" id="KW-0472">Membrane</keyword>
<organism evidence="4 5">
    <name type="scientific">Marininema mesophilum</name>
    <dbReference type="NCBI Taxonomy" id="1048340"/>
    <lineage>
        <taxon>Bacteria</taxon>
        <taxon>Bacillati</taxon>
        <taxon>Bacillota</taxon>
        <taxon>Bacilli</taxon>
        <taxon>Bacillales</taxon>
        <taxon>Thermoactinomycetaceae</taxon>
        <taxon>Marininema</taxon>
    </lineage>
</organism>
<accession>A0A1H2Q4R7</accession>
<feature type="transmembrane region" description="Helical" evidence="3">
    <location>
        <begin position="320"/>
        <end position="342"/>
    </location>
</feature>